<dbReference type="InterPro" id="IPR036638">
    <property type="entry name" value="HLH_DNA-bd_sf"/>
</dbReference>
<dbReference type="SUPFAM" id="SSF140500">
    <property type="entry name" value="BAS1536-like"/>
    <property type="match status" value="1"/>
</dbReference>
<dbReference type="eggNOG" id="ENOG5033FKQ">
    <property type="taxonomic scope" value="Bacteria"/>
</dbReference>
<dbReference type="AlphaFoldDB" id="R7ZEZ6"/>
<dbReference type="Pfam" id="PF09388">
    <property type="entry name" value="SpoOE-like"/>
    <property type="match status" value="1"/>
</dbReference>
<evidence type="ECO:0000313" key="1">
    <source>
        <dbReference type="EMBL" id="EON72707.1"/>
    </source>
</evidence>
<name>R7ZEZ6_LYSSH</name>
<organism evidence="1 2">
    <name type="scientific">Lysinibacillus sphaericus OT4b.31</name>
    <dbReference type="NCBI Taxonomy" id="1285586"/>
    <lineage>
        <taxon>Bacteria</taxon>
        <taxon>Bacillati</taxon>
        <taxon>Bacillota</taxon>
        <taxon>Bacilli</taxon>
        <taxon>Bacillales</taxon>
        <taxon>Bacillaceae</taxon>
        <taxon>Lysinibacillus</taxon>
    </lineage>
</organism>
<comment type="caution">
    <text evidence="1">The sequence shown here is derived from an EMBL/GenBank/DDBJ whole genome shotgun (WGS) entry which is preliminary data.</text>
</comment>
<dbReference type="GO" id="GO:0046983">
    <property type="term" value="F:protein dimerization activity"/>
    <property type="evidence" value="ECO:0007669"/>
    <property type="project" value="InterPro"/>
</dbReference>
<dbReference type="RefSeq" id="WP_010859191.1">
    <property type="nucleotide sequence ID" value="NZ_KB933398.1"/>
</dbReference>
<sequence>MFVNFLLKQFLKVEIEIKRRIMYKKAKDLGFTHPKVVDCSQELDVLLNRYLKQAS</sequence>
<dbReference type="EMBL" id="AQPX01000017">
    <property type="protein sequence ID" value="EON72707.1"/>
    <property type="molecule type" value="Genomic_DNA"/>
</dbReference>
<dbReference type="Gene3D" id="4.10.280.10">
    <property type="entry name" value="Helix-loop-helix DNA-binding domain"/>
    <property type="match status" value="1"/>
</dbReference>
<reference evidence="1 2" key="1">
    <citation type="submission" date="2013-04" db="EMBL/GenBank/DDBJ databases">
        <title>Draft genome of the heavy metal tolerant bacterium Lysinibacillus sphaericus strain OT4b.31.</title>
        <authorList>
            <person name="Pena-Montenegro T.D."/>
            <person name="Dussan J."/>
        </authorList>
    </citation>
    <scope>NUCLEOTIDE SEQUENCE [LARGE SCALE GENOMIC DNA]</scope>
    <source>
        <strain evidence="1 2">OT4b.31</strain>
    </source>
</reference>
<dbReference type="HOGENOM" id="CLU_206324_2_0_9"/>
<proteinExistence type="predicted"/>
<dbReference type="InterPro" id="IPR037208">
    <property type="entry name" value="Spo0E-like_sf"/>
</dbReference>
<evidence type="ECO:0008006" key="3">
    <source>
        <dbReference type="Google" id="ProtNLM"/>
    </source>
</evidence>
<protein>
    <recommendedName>
        <fullName evidence="3">Stage 0 sporulation regulatory protein</fullName>
    </recommendedName>
</protein>
<dbReference type="PATRIC" id="fig|1285586.5.peg.2276"/>
<gene>
    <name evidence="1" type="ORF">H131_11218</name>
</gene>
<accession>R7ZEZ6</accession>
<evidence type="ECO:0000313" key="2">
    <source>
        <dbReference type="Proteomes" id="UP000013911"/>
    </source>
</evidence>
<dbReference type="OrthoDB" id="2973153at2"/>
<dbReference type="Proteomes" id="UP000013911">
    <property type="component" value="Unassembled WGS sequence"/>
</dbReference>
<dbReference type="InterPro" id="IPR018540">
    <property type="entry name" value="Spo0E-like"/>
</dbReference>
<dbReference type="GO" id="GO:0043937">
    <property type="term" value="P:regulation of sporulation"/>
    <property type="evidence" value="ECO:0007669"/>
    <property type="project" value="InterPro"/>
</dbReference>